<dbReference type="InterPro" id="IPR052023">
    <property type="entry name" value="Histidine_kinase_KdpD"/>
</dbReference>
<dbReference type="InterPro" id="IPR014729">
    <property type="entry name" value="Rossmann-like_a/b/a_fold"/>
</dbReference>
<dbReference type="EMBL" id="QRDY01000002">
    <property type="protein sequence ID" value="RED64609.1"/>
    <property type="molecule type" value="Genomic_DNA"/>
</dbReference>
<evidence type="ECO:0000313" key="5">
    <source>
        <dbReference type="EMBL" id="RED64609.1"/>
    </source>
</evidence>
<dbReference type="PANTHER" id="PTHR45569:SF1">
    <property type="entry name" value="SENSOR PROTEIN KDPD"/>
    <property type="match status" value="1"/>
</dbReference>
<evidence type="ECO:0000256" key="1">
    <source>
        <dbReference type="ARBA" id="ARBA00022679"/>
    </source>
</evidence>
<dbReference type="GO" id="GO:0005886">
    <property type="term" value="C:plasma membrane"/>
    <property type="evidence" value="ECO:0007669"/>
    <property type="project" value="TreeGrafter"/>
</dbReference>
<accession>A0A3D9ISW6</accession>
<proteinExistence type="predicted"/>
<evidence type="ECO:0000256" key="3">
    <source>
        <dbReference type="ARBA" id="ARBA00023012"/>
    </source>
</evidence>
<dbReference type="InterPro" id="IPR003593">
    <property type="entry name" value="AAA+_ATPase"/>
</dbReference>
<dbReference type="SUPFAM" id="SSF52402">
    <property type="entry name" value="Adenine nucleotide alpha hydrolases-like"/>
    <property type="match status" value="2"/>
</dbReference>
<name>A0A3D9ISW6_9BACL</name>
<feature type="domain" description="AAA+ ATPase" evidence="4">
    <location>
        <begin position="426"/>
        <end position="691"/>
    </location>
</feature>
<reference evidence="5 6" key="1">
    <citation type="submission" date="2018-07" db="EMBL/GenBank/DDBJ databases">
        <title>Genomic Encyclopedia of Type Strains, Phase III (KMG-III): the genomes of soil and plant-associated and newly described type strains.</title>
        <authorList>
            <person name="Whitman W."/>
        </authorList>
    </citation>
    <scope>NUCLEOTIDE SEQUENCE [LARGE SCALE GENOMIC DNA]</scope>
    <source>
        <strain evidence="5 6">CECT 8236</strain>
    </source>
</reference>
<gene>
    <name evidence="5" type="ORF">DFP95_10226</name>
</gene>
<dbReference type="PANTHER" id="PTHR45569">
    <property type="entry name" value="SENSOR PROTEIN KDPD"/>
    <property type="match status" value="1"/>
</dbReference>
<dbReference type="Pfam" id="PF02702">
    <property type="entry name" value="KdpD"/>
    <property type="match status" value="2"/>
</dbReference>
<dbReference type="Gene3D" id="3.40.50.300">
    <property type="entry name" value="P-loop containing nucleotide triphosphate hydrolases"/>
    <property type="match status" value="2"/>
</dbReference>
<feature type="domain" description="AAA+ ATPase" evidence="4">
    <location>
        <begin position="32"/>
        <end position="193"/>
    </location>
</feature>
<organism evidence="5 6">
    <name type="scientific">Cohnella lupini</name>
    <dbReference type="NCBI Taxonomy" id="1294267"/>
    <lineage>
        <taxon>Bacteria</taxon>
        <taxon>Bacillati</taxon>
        <taxon>Bacillota</taxon>
        <taxon>Bacilli</taxon>
        <taxon>Bacillales</taxon>
        <taxon>Paenibacillaceae</taxon>
        <taxon>Cohnella</taxon>
    </lineage>
</organism>
<evidence type="ECO:0000259" key="4">
    <source>
        <dbReference type="SMART" id="SM00382"/>
    </source>
</evidence>
<keyword evidence="6" id="KW-1185">Reference proteome</keyword>
<dbReference type="FunFam" id="3.40.50.300:FF:000483">
    <property type="entry name" value="Sensor histidine kinase KdpD"/>
    <property type="match status" value="1"/>
</dbReference>
<evidence type="ECO:0000256" key="2">
    <source>
        <dbReference type="ARBA" id="ARBA00022777"/>
    </source>
</evidence>
<dbReference type="InterPro" id="IPR027417">
    <property type="entry name" value="P-loop_NTPase"/>
</dbReference>
<dbReference type="SMART" id="SM00382">
    <property type="entry name" value="AAA"/>
    <property type="match status" value="2"/>
</dbReference>
<dbReference type="SUPFAM" id="SSF52540">
    <property type="entry name" value="P-loop containing nucleoside triphosphate hydrolases"/>
    <property type="match status" value="2"/>
</dbReference>
<dbReference type="GO" id="GO:0005737">
    <property type="term" value="C:cytoplasm"/>
    <property type="evidence" value="ECO:0007669"/>
    <property type="project" value="UniProtKB-ARBA"/>
</dbReference>
<dbReference type="GO" id="GO:0000155">
    <property type="term" value="F:phosphorelay sensor kinase activity"/>
    <property type="evidence" value="ECO:0007669"/>
    <property type="project" value="InterPro"/>
</dbReference>
<sequence length="791" mass="89548">MLFYLRETTGMEGFRRKTPEELLYSIFKVHTGRLKVYIGAVTGSGKTYHMLREGHALKQQGLDVVICAVSTMRRPETVEQLRNLDRIPSIHWMSGDTEKKDLNLEALMERNPEVLLVDGLAHRNRPDARFKTRLEDIQFLLGRGISVITTVNVYELEGVKELAHKLTGIHVEATIPANTLDLADEVRLIDVSPETILKRLDEGNLCNMNIKDSALLKRGNIGKLRELALRLMAEDVNESLEKHREKEGLIGPSGATERILVSAQYHWNGSIHIRRGQQIAKRLGGDLRIVTFAKRGKALSKETATFKRSIEKLAVKVDAVFEELPLPSRRKMPGRLVRYAALNNVTRIVLGHSKQSFWQDFWRGSIADGILRKTKNVDVFFMADRSDYDGERVLPTISEKRRAPADAYRRLSAEEIEQKIERIKRGKFKVYIGAAPGVGKTYTMLREGNDLLRKKVDVTIGLLETHGREETKAQIGDLSTIQRAEIQYKGANLEEMDVPAIIRRNPEVVLIDELAHTNVPGSKNKKRYDDVLEILDAGISVISTMNVQHLESLNDAVEQITGVRVRETVPDSILRMADEVELIDVAPRALQERMREGKVYAMEKVTQALDNFFKTGNLIALRELALREIADDVDERLEAWEQSGGSLRGPWRKRESIFVCVTTSGNADRLIRRGFRIAHRLKAEWHVVYVHIGDAISEDVRKRLQTLHDLTGRLGGKFETAQVKSQPLLPGAILSKAAEYHASQMIVGQSTRGFWQSLLRKSVVKTILREGRHMDVLVVADFDPHIQINDD</sequence>
<dbReference type="InterPro" id="IPR003852">
    <property type="entry name" value="Sig_transdc_His_kinase_KdpD_N"/>
</dbReference>
<dbReference type="Proteomes" id="UP000256869">
    <property type="component" value="Unassembled WGS sequence"/>
</dbReference>
<comment type="caution">
    <text evidence="5">The sequence shown here is derived from an EMBL/GenBank/DDBJ whole genome shotgun (WGS) entry which is preliminary data.</text>
</comment>
<keyword evidence="1" id="KW-0808">Transferase</keyword>
<dbReference type="AlphaFoldDB" id="A0A3D9ISW6"/>
<protein>
    <submittedName>
        <fullName evidence="5">Two-component system sensor histidine kinase KdpD</fullName>
    </submittedName>
</protein>
<dbReference type="Gene3D" id="3.40.50.620">
    <property type="entry name" value="HUPs"/>
    <property type="match status" value="1"/>
</dbReference>
<evidence type="ECO:0000313" key="6">
    <source>
        <dbReference type="Proteomes" id="UP000256869"/>
    </source>
</evidence>
<keyword evidence="3" id="KW-0902">Two-component regulatory system</keyword>
<keyword evidence="2 5" id="KW-0418">Kinase</keyword>